<gene>
    <name evidence="3" type="ORF">L8U60_07495</name>
</gene>
<proteinExistence type="predicted"/>
<comment type="caution">
    <text evidence="3">The sequence shown here is derived from an EMBL/GenBank/DDBJ whole genome shotgun (WGS) entry which is preliminary data.</text>
</comment>
<evidence type="ECO:0000256" key="1">
    <source>
        <dbReference type="SAM" id="MobiDB-lite"/>
    </source>
</evidence>
<accession>A0A9X3LWB6</accession>
<dbReference type="InterPro" id="IPR000801">
    <property type="entry name" value="Esterase-like"/>
</dbReference>
<dbReference type="Pfam" id="PF00756">
    <property type="entry name" value="Esterase"/>
    <property type="match status" value="1"/>
</dbReference>
<dbReference type="Proteomes" id="UP001146468">
    <property type="component" value="Unassembled WGS sequence"/>
</dbReference>
<evidence type="ECO:0000313" key="4">
    <source>
        <dbReference type="Proteomes" id="UP001146468"/>
    </source>
</evidence>
<dbReference type="InterPro" id="IPR029058">
    <property type="entry name" value="AB_hydrolase_fold"/>
</dbReference>
<feature type="chain" id="PRO_5040729685" evidence="2">
    <location>
        <begin position="24"/>
        <end position="478"/>
    </location>
</feature>
<feature type="region of interest" description="Disordered" evidence="1">
    <location>
        <begin position="32"/>
        <end position="114"/>
    </location>
</feature>
<feature type="signal peptide" evidence="2">
    <location>
        <begin position="1"/>
        <end position="23"/>
    </location>
</feature>
<evidence type="ECO:0000313" key="3">
    <source>
        <dbReference type="EMBL" id="MCZ9294325.1"/>
    </source>
</evidence>
<name>A0A9X3LWB6_9CORY</name>
<protein>
    <submittedName>
        <fullName evidence="3">Esterase family protein</fullName>
    </submittedName>
</protein>
<dbReference type="PANTHER" id="PTHR48098:SF1">
    <property type="entry name" value="DIACYLGLYCEROL ACYLTRANSFERASE_MYCOLYLTRANSFERASE AG85A"/>
    <property type="match status" value="1"/>
</dbReference>
<feature type="compositionally biased region" description="Low complexity" evidence="1">
    <location>
        <begin position="59"/>
        <end position="71"/>
    </location>
</feature>
<organism evidence="3 4">
    <name type="scientific">Corynebacterium meitnerae</name>
    <dbReference type="NCBI Taxonomy" id="2913498"/>
    <lineage>
        <taxon>Bacteria</taxon>
        <taxon>Bacillati</taxon>
        <taxon>Actinomycetota</taxon>
        <taxon>Actinomycetes</taxon>
        <taxon>Mycobacteriales</taxon>
        <taxon>Corynebacteriaceae</taxon>
        <taxon>Corynebacterium</taxon>
    </lineage>
</organism>
<evidence type="ECO:0000256" key="2">
    <source>
        <dbReference type="SAM" id="SignalP"/>
    </source>
</evidence>
<dbReference type="EMBL" id="JAKMUS010000011">
    <property type="protein sequence ID" value="MCZ9294325.1"/>
    <property type="molecule type" value="Genomic_DNA"/>
</dbReference>
<dbReference type="AlphaFoldDB" id="A0A9X3LWB6"/>
<reference evidence="3" key="1">
    <citation type="submission" date="2022-02" db="EMBL/GenBank/DDBJ databases">
        <title>Corynebacterium sp. from urogenital microbiome.</title>
        <authorList>
            <person name="Cappelli E.A."/>
            <person name="Ribeiro T.G."/>
            <person name="Peixe L."/>
        </authorList>
    </citation>
    <scope>NUCLEOTIDE SEQUENCE</scope>
    <source>
        <strain evidence="3">C8Ua_172</strain>
    </source>
</reference>
<keyword evidence="4" id="KW-1185">Reference proteome</keyword>
<dbReference type="InterPro" id="IPR050583">
    <property type="entry name" value="Mycobacterial_A85_antigen"/>
</dbReference>
<dbReference type="RefSeq" id="WP_269965749.1">
    <property type="nucleotide sequence ID" value="NZ_JAKMUS010000011.1"/>
</dbReference>
<dbReference type="SUPFAM" id="SSF53474">
    <property type="entry name" value="alpha/beta-Hydrolases"/>
    <property type="match status" value="1"/>
</dbReference>
<dbReference type="GO" id="GO:0016747">
    <property type="term" value="F:acyltransferase activity, transferring groups other than amino-acyl groups"/>
    <property type="evidence" value="ECO:0007669"/>
    <property type="project" value="TreeGrafter"/>
</dbReference>
<sequence length="478" mass="50942">MKLSRPVLAAATAGAIIAGSYTAADSTPVFAPLVEETTDTVADTGTPSETEADSDSDTGTDAQDTTDGQASNEAPTADAEKPEAGETAEGADNADAPEGSDSEPNVADQPANPSEMRKLTKAPLQVGSKAAQSWFGAEGVEAWEVWSESMNRWIPVAIIPATGPDKTTRIPNAPTLYMLNGAGGAEQDADWVDVGKAHKYFPGKGVNVVIPMEGAFSYYVDWLTDGDELKKKSPYFKGAQKWTTFLGRELREPVEGYLTADASKRGVVGMSMSATSSLLLAQHYPGEYQAVGSFSGCAATSTPFPWVFSSLTVNRAAYEPTYSSVTPADMWGPMGSPYNRYNDALVNAEKLKGSALYISNASGLAAAEDMFGYRLNHGQNSMNAYTGSMTTTVEGGVIEAATNSCTHDLRAKLNSLDIPAHYEFKNAGTHSWPVWRDDMKRSWEKVIGPALLGDKFVAPSKEETVPESSSWNANKSSQ</sequence>
<dbReference type="PANTHER" id="PTHR48098">
    <property type="entry name" value="ENTEROCHELIN ESTERASE-RELATED"/>
    <property type="match status" value="1"/>
</dbReference>
<keyword evidence="2" id="KW-0732">Signal</keyword>
<dbReference type="Gene3D" id="3.40.50.1820">
    <property type="entry name" value="alpha/beta hydrolase"/>
    <property type="match status" value="1"/>
</dbReference>